<keyword evidence="11 14" id="KW-0472">Membrane</keyword>
<feature type="compositionally biased region" description="Low complexity" evidence="13">
    <location>
        <begin position="171"/>
        <end position="185"/>
    </location>
</feature>
<evidence type="ECO:0000256" key="12">
    <source>
        <dbReference type="PROSITE-ProRule" id="PRU00175"/>
    </source>
</evidence>
<keyword evidence="10 14" id="KW-1133">Transmembrane helix</keyword>
<accession>A0A7I8IG94</accession>
<organism evidence="16">
    <name type="scientific">Spirodela intermedia</name>
    <name type="common">Intermediate duckweed</name>
    <dbReference type="NCBI Taxonomy" id="51605"/>
    <lineage>
        <taxon>Eukaryota</taxon>
        <taxon>Viridiplantae</taxon>
        <taxon>Streptophyta</taxon>
        <taxon>Embryophyta</taxon>
        <taxon>Tracheophyta</taxon>
        <taxon>Spermatophyta</taxon>
        <taxon>Magnoliopsida</taxon>
        <taxon>Liliopsida</taxon>
        <taxon>Araceae</taxon>
        <taxon>Lemnoideae</taxon>
        <taxon>Spirodela</taxon>
    </lineage>
</organism>
<feature type="transmembrane region" description="Helical" evidence="14">
    <location>
        <begin position="41"/>
        <end position="63"/>
    </location>
</feature>
<comment type="catalytic activity">
    <reaction evidence="1">
        <text>S-ubiquitinyl-[E2 ubiquitin-conjugating enzyme]-L-cysteine + [acceptor protein]-L-lysine = [E2 ubiquitin-conjugating enzyme]-L-cysteine + N(6)-ubiquitinyl-[acceptor protein]-L-lysine.</text>
        <dbReference type="EC" id="2.3.2.27"/>
    </reaction>
</comment>
<dbReference type="PANTHER" id="PTHR45977">
    <property type="entry name" value="TARGET OF ERK KINASE MPK-1"/>
    <property type="match status" value="1"/>
</dbReference>
<evidence type="ECO:0000256" key="8">
    <source>
        <dbReference type="ARBA" id="ARBA00022786"/>
    </source>
</evidence>
<keyword evidence="7 12" id="KW-0863">Zinc-finger</keyword>
<gene>
    <name evidence="16" type="ORF">SI7747_03003272</name>
</gene>
<feature type="domain" description="RING-type" evidence="15">
    <location>
        <begin position="210"/>
        <end position="251"/>
    </location>
</feature>
<evidence type="ECO:0000313" key="17">
    <source>
        <dbReference type="Proteomes" id="UP001189122"/>
    </source>
</evidence>
<protein>
    <recommendedName>
        <fullName evidence="3">RING-type E3 ubiquitin transferase</fullName>
        <ecNumber evidence="3">2.3.2.27</ecNumber>
    </recommendedName>
</protein>
<keyword evidence="8" id="KW-0833">Ubl conjugation pathway</keyword>
<evidence type="ECO:0000256" key="7">
    <source>
        <dbReference type="ARBA" id="ARBA00022771"/>
    </source>
</evidence>
<keyword evidence="5 14" id="KW-0812">Transmembrane</keyword>
<dbReference type="GO" id="GO:0008270">
    <property type="term" value="F:zinc ion binding"/>
    <property type="evidence" value="ECO:0007669"/>
    <property type="project" value="UniProtKB-KW"/>
</dbReference>
<evidence type="ECO:0000256" key="9">
    <source>
        <dbReference type="ARBA" id="ARBA00022833"/>
    </source>
</evidence>
<dbReference type="Proteomes" id="UP001189122">
    <property type="component" value="Unassembled WGS sequence"/>
</dbReference>
<evidence type="ECO:0000256" key="2">
    <source>
        <dbReference type="ARBA" id="ARBA00004141"/>
    </source>
</evidence>
<keyword evidence="4" id="KW-0808">Transferase</keyword>
<evidence type="ECO:0000256" key="1">
    <source>
        <dbReference type="ARBA" id="ARBA00000900"/>
    </source>
</evidence>
<keyword evidence="9" id="KW-0862">Zinc</keyword>
<keyword evidence="6" id="KW-0479">Metal-binding</keyword>
<dbReference type="CDD" id="cd16454">
    <property type="entry name" value="RING-H2_PA-TM-RING"/>
    <property type="match status" value="1"/>
</dbReference>
<comment type="subcellular location">
    <subcellularLocation>
        <location evidence="2">Membrane</location>
        <topology evidence="2">Multi-pass membrane protein</topology>
    </subcellularLocation>
</comment>
<evidence type="ECO:0000259" key="15">
    <source>
        <dbReference type="PROSITE" id="PS50089"/>
    </source>
</evidence>
<dbReference type="Pfam" id="PF13639">
    <property type="entry name" value="zf-RING_2"/>
    <property type="match status" value="1"/>
</dbReference>
<sequence length="273" mass="29505">MSFVFRGARGEIGGEFSRFLRERRAARLHDGGHPVSANSRVFLLTVLLLFVVLNSTRFIWLLLSAFLMATAIRMCAACQQLHAQAQAHAAVAAGGLLGHAELRLQMPPAAAFAASGRHQGLRLQLALLDRDFDDLDYDALRALDAGSNAAAPSMTEEEIDALPGGASLQRAAPSSSASSSSSSPSLVAEKEHDAAKSERDRRSPADELTCSVCLEQVYAGELVRILPCLHQFHVACIDPWLRQQGTCPVCKYRAARRWQDSSGSSEADPSFMV</sequence>
<dbReference type="EC" id="2.3.2.27" evidence="3"/>
<dbReference type="SMART" id="SM00184">
    <property type="entry name" value="RING"/>
    <property type="match status" value="1"/>
</dbReference>
<dbReference type="GO" id="GO:0016020">
    <property type="term" value="C:membrane"/>
    <property type="evidence" value="ECO:0007669"/>
    <property type="project" value="UniProtKB-SubCell"/>
</dbReference>
<dbReference type="GO" id="GO:0061630">
    <property type="term" value="F:ubiquitin protein ligase activity"/>
    <property type="evidence" value="ECO:0007669"/>
    <property type="project" value="UniProtKB-EC"/>
</dbReference>
<dbReference type="EMBL" id="CACRZD030000003">
    <property type="protein sequence ID" value="CAA6656801.1"/>
    <property type="molecule type" value="Genomic_DNA"/>
</dbReference>
<dbReference type="Gene3D" id="3.30.40.10">
    <property type="entry name" value="Zinc/RING finger domain, C3HC4 (zinc finger)"/>
    <property type="match status" value="1"/>
</dbReference>
<evidence type="ECO:0000256" key="3">
    <source>
        <dbReference type="ARBA" id="ARBA00012483"/>
    </source>
</evidence>
<dbReference type="PROSITE" id="PS50089">
    <property type="entry name" value="ZF_RING_2"/>
    <property type="match status" value="1"/>
</dbReference>
<dbReference type="InterPro" id="IPR001841">
    <property type="entry name" value="Znf_RING"/>
</dbReference>
<dbReference type="AlphaFoldDB" id="A0A7I8IG94"/>
<keyword evidence="17" id="KW-1185">Reference proteome</keyword>
<feature type="region of interest" description="Disordered" evidence="13">
    <location>
        <begin position="167"/>
        <end position="202"/>
    </location>
</feature>
<evidence type="ECO:0000256" key="10">
    <source>
        <dbReference type="ARBA" id="ARBA00022989"/>
    </source>
</evidence>
<dbReference type="SUPFAM" id="SSF57850">
    <property type="entry name" value="RING/U-box"/>
    <property type="match status" value="1"/>
</dbReference>
<dbReference type="InterPro" id="IPR013083">
    <property type="entry name" value="Znf_RING/FYVE/PHD"/>
</dbReference>
<evidence type="ECO:0000256" key="5">
    <source>
        <dbReference type="ARBA" id="ARBA00022692"/>
    </source>
</evidence>
<name>A0A7I8IG94_SPIIN</name>
<dbReference type="GO" id="GO:0006511">
    <property type="term" value="P:ubiquitin-dependent protein catabolic process"/>
    <property type="evidence" value="ECO:0007669"/>
    <property type="project" value="TreeGrafter"/>
</dbReference>
<feature type="compositionally biased region" description="Basic and acidic residues" evidence="13">
    <location>
        <begin position="188"/>
        <end position="202"/>
    </location>
</feature>
<dbReference type="EMBL" id="LR743590">
    <property type="protein sequence ID" value="CAA2617102.1"/>
    <property type="molecule type" value="Genomic_DNA"/>
</dbReference>
<proteinExistence type="predicted"/>
<evidence type="ECO:0000256" key="4">
    <source>
        <dbReference type="ARBA" id="ARBA00022679"/>
    </source>
</evidence>
<evidence type="ECO:0000256" key="13">
    <source>
        <dbReference type="SAM" id="MobiDB-lite"/>
    </source>
</evidence>
<evidence type="ECO:0000313" key="16">
    <source>
        <dbReference type="EMBL" id="CAA2617102.1"/>
    </source>
</evidence>
<evidence type="ECO:0000256" key="6">
    <source>
        <dbReference type="ARBA" id="ARBA00022723"/>
    </source>
</evidence>
<evidence type="ECO:0000256" key="11">
    <source>
        <dbReference type="ARBA" id="ARBA00023136"/>
    </source>
</evidence>
<evidence type="ECO:0000256" key="14">
    <source>
        <dbReference type="SAM" id="Phobius"/>
    </source>
</evidence>
<dbReference type="GO" id="GO:0016567">
    <property type="term" value="P:protein ubiquitination"/>
    <property type="evidence" value="ECO:0007669"/>
    <property type="project" value="TreeGrafter"/>
</dbReference>
<reference evidence="16 17" key="1">
    <citation type="submission" date="2019-12" db="EMBL/GenBank/DDBJ databases">
        <authorList>
            <person name="Scholz U."/>
            <person name="Mascher M."/>
            <person name="Fiebig A."/>
        </authorList>
    </citation>
    <scope>NUCLEOTIDE SEQUENCE</scope>
</reference>
<dbReference type="PANTHER" id="PTHR45977:SF4">
    <property type="entry name" value="RING-TYPE DOMAIN-CONTAINING PROTEIN"/>
    <property type="match status" value="1"/>
</dbReference>